<keyword evidence="9" id="KW-1185">Reference proteome</keyword>
<evidence type="ECO:0000259" key="7">
    <source>
        <dbReference type="PROSITE" id="PS50106"/>
    </source>
</evidence>
<dbReference type="InterPro" id="IPR001478">
    <property type="entry name" value="PDZ"/>
</dbReference>
<reference evidence="8 9" key="1">
    <citation type="submission" date="2019-08" db="EMBL/GenBank/DDBJ databases">
        <title>In-depth cultivation of the pig gut microbiome towards novel bacterial diversity and tailored functional studies.</title>
        <authorList>
            <person name="Wylensek D."/>
            <person name="Hitch T.C.A."/>
            <person name="Clavel T."/>
        </authorList>
    </citation>
    <scope>NUCLEOTIDE SEQUENCE [LARGE SCALE GENOMIC DNA]</scope>
    <source>
        <strain evidence="8 9">WCA-383-APC-5B</strain>
    </source>
</reference>
<evidence type="ECO:0000256" key="5">
    <source>
        <dbReference type="RuleBase" id="RU004404"/>
    </source>
</evidence>
<dbReference type="AlphaFoldDB" id="A0A7X2T220"/>
<comment type="caution">
    <text evidence="8">The sequence shown here is derived from an EMBL/GenBank/DDBJ whole genome shotgun (WGS) entry which is preliminary data.</text>
</comment>
<name>A0A7X2T220_9CLOT</name>
<dbReference type="Pfam" id="PF03572">
    <property type="entry name" value="Peptidase_S41"/>
    <property type="match status" value="1"/>
</dbReference>
<dbReference type="RefSeq" id="WP_154531668.1">
    <property type="nucleotide sequence ID" value="NZ_JAQXTV010000006.1"/>
</dbReference>
<evidence type="ECO:0000313" key="8">
    <source>
        <dbReference type="EMBL" id="MSR91770.1"/>
    </source>
</evidence>
<dbReference type="SMART" id="SM00245">
    <property type="entry name" value="TSPc"/>
    <property type="match status" value="1"/>
</dbReference>
<protein>
    <submittedName>
        <fullName evidence="8">S41 family peptidase</fullName>
    </submittedName>
</protein>
<dbReference type="SUPFAM" id="SSF50156">
    <property type="entry name" value="PDZ domain-like"/>
    <property type="match status" value="1"/>
</dbReference>
<evidence type="ECO:0000313" key="9">
    <source>
        <dbReference type="Proteomes" id="UP000460287"/>
    </source>
</evidence>
<evidence type="ECO:0000256" key="4">
    <source>
        <dbReference type="ARBA" id="ARBA00022825"/>
    </source>
</evidence>
<keyword evidence="4 5" id="KW-0720">Serine protease</keyword>
<proteinExistence type="inferred from homology"/>
<feature type="transmembrane region" description="Helical" evidence="6">
    <location>
        <begin position="12"/>
        <end position="38"/>
    </location>
</feature>
<dbReference type="InterPro" id="IPR055210">
    <property type="entry name" value="CtpA/B_N"/>
</dbReference>
<dbReference type="InterPro" id="IPR036034">
    <property type="entry name" value="PDZ_sf"/>
</dbReference>
<dbReference type="InterPro" id="IPR029045">
    <property type="entry name" value="ClpP/crotonase-like_dom_sf"/>
</dbReference>
<dbReference type="PANTHER" id="PTHR32060">
    <property type="entry name" value="TAIL-SPECIFIC PROTEASE"/>
    <property type="match status" value="1"/>
</dbReference>
<keyword evidence="6" id="KW-0472">Membrane</keyword>
<dbReference type="GO" id="GO:0030288">
    <property type="term" value="C:outer membrane-bounded periplasmic space"/>
    <property type="evidence" value="ECO:0007669"/>
    <property type="project" value="TreeGrafter"/>
</dbReference>
<evidence type="ECO:0000256" key="1">
    <source>
        <dbReference type="ARBA" id="ARBA00009179"/>
    </source>
</evidence>
<gene>
    <name evidence="8" type="ORF">FYJ33_10240</name>
</gene>
<dbReference type="PANTHER" id="PTHR32060:SF30">
    <property type="entry name" value="CARBOXY-TERMINAL PROCESSING PROTEASE CTPA"/>
    <property type="match status" value="1"/>
</dbReference>
<dbReference type="GO" id="GO:0007165">
    <property type="term" value="P:signal transduction"/>
    <property type="evidence" value="ECO:0007669"/>
    <property type="project" value="TreeGrafter"/>
</dbReference>
<dbReference type="InterPro" id="IPR004447">
    <property type="entry name" value="Peptidase_S41A"/>
</dbReference>
<dbReference type="Gene3D" id="3.90.226.10">
    <property type="entry name" value="2-enoyl-CoA Hydratase, Chain A, domain 1"/>
    <property type="match status" value="1"/>
</dbReference>
<keyword evidence="6" id="KW-0812">Transmembrane</keyword>
<keyword evidence="6" id="KW-1133">Transmembrane helix</keyword>
<accession>A0A7X2T220</accession>
<dbReference type="InterPro" id="IPR005151">
    <property type="entry name" value="Tail-specific_protease"/>
</dbReference>
<evidence type="ECO:0000256" key="6">
    <source>
        <dbReference type="SAM" id="Phobius"/>
    </source>
</evidence>
<keyword evidence="3 5" id="KW-0378">Hydrolase</keyword>
<dbReference type="GO" id="GO:0006508">
    <property type="term" value="P:proteolysis"/>
    <property type="evidence" value="ECO:0007669"/>
    <property type="project" value="UniProtKB-KW"/>
</dbReference>
<feature type="domain" description="PDZ" evidence="7">
    <location>
        <begin position="111"/>
        <end position="207"/>
    </location>
</feature>
<dbReference type="CDD" id="cd06782">
    <property type="entry name" value="cpPDZ_CPP-like"/>
    <property type="match status" value="1"/>
</dbReference>
<dbReference type="GO" id="GO:0008236">
    <property type="term" value="F:serine-type peptidase activity"/>
    <property type="evidence" value="ECO:0007669"/>
    <property type="project" value="UniProtKB-KW"/>
</dbReference>
<dbReference type="Pfam" id="PF13180">
    <property type="entry name" value="PDZ_2"/>
    <property type="match status" value="1"/>
</dbReference>
<dbReference type="SUPFAM" id="SSF52096">
    <property type="entry name" value="ClpP/crotonase"/>
    <property type="match status" value="1"/>
</dbReference>
<dbReference type="SMART" id="SM00228">
    <property type="entry name" value="PDZ"/>
    <property type="match status" value="1"/>
</dbReference>
<dbReference type="GO" id="GO:0004175">
    <property type="term" value="F:endopeptidase activity"/>
    <property type="evidence" value="ECO:0007669"/>
    <property type="project" value="TreeGrafter"/>
</dbReference>
<evidence type="ECO:0000256" key="3">
    <source>
        <dbReference type="ARBA" id="ARBA00022801"/>
    </source>
</evidence>
<dbReference type="CDD" id="cd07560">
    <property type="entry name" value="Peptidase_S41_CPP"/>
    <property type="match status" value="1"/>
</dbReference>
<organism evidence="8 9">
    <name type="scientific">Inconstantimicrobium porci</name>
    <dbReference type="NCBI Taxonomy" id="2652291"/>
    <lineage>
        <taxon>Bacteria</taxon>
        <taxon>Bacillati</taxon>
        <taxon>Bacillota</taxon>
        <taxon>Clostridia</taxon>
        <taxon>Eubacteriales</taxon>
        <taxon>Clostridiaceae</taxon>
        <taxon>Inconstantimicrobium</taxon>
    </lineage>
</organism>
<dbReference type="NCBIfam" id="TIGR00225">
    <property type="entry name" value="prc"/>
    <property type="match status" value="1"/>
</dbReference>
<dbReference type="EMBL" id="VULX01000015">
    <property type="protein sequence ID" value="MSR91770.1"/>
    <property type="molecule type" value="Genomic_DNA"/>
</dbReference>
<keyword evidence="2 5" id="KW-0645">Protease</keyword>
<sequence>MENDKKSPKGKVTKVVFIVLLFVITNVASFFAGGMLSFNKIMPWISSTQFAKEFSQIKDIGKYKELFAVRETLIKRFDGDIDDSKLVEGAIKGMTAALDDKYTYYMNKDEYKQYKEEVDGSFVGIGIRISTKNNKIYVAEPIKGSPAEKAGIKAGDYIIKVNGKEYSGEEKDKEKAISVMKGKPGEKVTLTIERNSKTFNIDVVRGQIINPSVEGEMLNNNIGYISVSGFELNTAKDFNAKLKELKLKGMKGLIMDLRDNGGGYLNVSVDLVSNFIQKDKLVVSTIDKYKNKQESFSKGGDAIGMPLVVLVNGNSASASEVVSGALRDYKAATFVGVKTFGKGIVQTTFENKTNGSALKMTISKYYSPLGINIHKKGIQPDVTVEYPKELIGKKYDRSKDPQFKKALELIEEKTK</sequence>
<dbReference type="PROSITE" id="PS50106">
    <property type="entry name" value="PDZ"/>
    <property type="match status" value="1"/>
</dbReference>
<dbReference type="Gene3D" id="3.30.750.44">
    <property type="match status" value="1"/>
</dbReference>
<dbReference type="FunFam" id="2.30.42.10:FF:000063">
    <property type="entry name" value="Peptidase, S41 family"/>
    <property type="match status" value="1"/>
</dbReference>
<evidence type="ECO:0000256" key="2">
    <source>
        <dbReference type="ARBA" id="ARBA00022670"/>
    </source>
</evidence>
<comment type="similarity">
    <text evidence="1 5">Belongs to the peptidase S41A family.</text>
</comment>
<dbReference type="Gene3D" id="2.30.42.10">
    <property type="match status" value="1"/>
</dbReference>
<dbReference type="Pfam" id="PF22694">
    <property type="entry name" value="CtpB_N-like"/>
    <property type="match status" value="1"/>
</dbReference>
<dbReference type="Proteomes" id="UP000460287">
    <property type="component" value="Unassembled WGS sequence"/>
</dbReference>